<name>A0A9W8CZ78_9FUNG</name>
<dbReference type="OrthoDB" id="5552133at2759"/>
<feature type="compositionally biased region" description="Low complexity" evidence="1">
    <location>
        <begin position="227"/>
        <end position="240"/>
    </location>
</feature>
<keyword evidence="3" id="KW-1185">Reference proteome</keyword>
<dbReference type="AlphaFoldDB" id="A0A9W8CZ78"/>
<evidence type="ECO:0000313" key="3">
    <source>
        <dbReference type="Proteomes" id="UP001143981"/>
    </source>
</evidence>
<dbReference type="EMBL" id="JANBOI010000005">
    <property type="protein sequence ID" value="KAJ1736004.1"/>
    <property type="molecule type" value="Genomic_DNA"/>
</dbReference>
<sequence length="451" mass="47523">MLAIAAARALRRVAAESATRGLPRASRATYQTYAEHGRQLHARASWPSRLLAYLRYGIDAVTGAAAKRPSLRHAFSGTAAERLQAALPRGPGWLRGLQGRASAAAQRTAAGCGHNGRLVWKLVAPLHGLAGAPRAAARLVGYRPWAFERGGRWSPYAATLAQAFRAQSVQQAANPAQTVAAHFRRLAVAGIVAQQQHRGLAIALPQSHGARRGLGATRQSSTGGRVSAKSSAASFASHASEGPPRQPMAREAGVPVEQWATITVPLAPPTAAAAAAAAGHHPLDARASLADAARQLAGIHGAQSRHAMLLSRLLERLLATGWGVQCRQTGRHAECLEIALPPASGIYTAGDLEALLGEWGLDASMLAAVFSAPSRAHSRAPSGRSASAELSAGSSELGDLDSRLFSLIVDEIVDPEEAYREQVREFLADLERIPRLSMANGPVQTPQYLFL</sequence>
<gene>
    <name evidence="2" type="ORF">LPJ61_000221</name>
</gene>
<feature type="region of interest" description="Disordered" evidence="1">
    <location>
        <begin position="209"/>
        <end position="252"/>
    </location>
</feature>
<protein>
    <submittedName>
        <fullName evidence="2">Uncharacterized protein</fullName>
    </submittedName>
</protein>
<accession>A0A9W8CZ78</accession>
<evidence type="ECO:0000313" key="2">
    <source>
        <dbReference type="EMBL" id="KAJ1736004.1"/>
    </source>
</evidence>
<organism evidence="2 3">
    <name type="scientific">Coemansia biformis</name>
    <dbReference type="NCBI Taxonomy" id="1286918"/>
    <lineage>
        <taxon>Eukaryota</taxon>
        <taxon>Fungi</taxon>
        <taxon>Fungi incertae sedis</taxon>
        <taxon>Zoopagomycota</taxon>
        <taxon>Kickxellomycotina</taxon>
        <taxon>Kickxellomycetes</taxon>
        <taxon>Kickxellales</taxon>
        <taxon>Kickxellaceae</taxon>
        <taxon>Coemansia</taxon>
    </lineage>
</organism>
<evidence type="ECO:0000256" key="1">
    <source>
        <dbReference type="SAM" id="MobiDB-lite"/>
    </source>
</evidence>
<proteinExistence type="predicted"/>
<comment type="caution">
    <text evidence="2">The sequence shown here is derived from an EMBL/GenBank/DDBJ whole genome shotgun (WGS) entry which is preliminary data.</text>
</comment>
<reference evidence="2" key="1">
    <citation type="submission" date="2022-07" db="EMBL/GenBank/DDBJ databases">
        <title>Phylogenomic reconstructions and comparative analyses of Kickxellomycotina fungi.</title>
        <authorList>
            <person name="Reynolds N.K."/>
            <person name="Stajich J.E."/>
            <person name="Barry K."/>
            <person name="Grigoriev I.V."/>
            <person name="Crous P."/>
            <person name="Smith M.E."/>
        </authorList>
    </citation>
    <scope>NUCLEOTIDE SEQUENCE</scope>
    <source>
        <strain evidence="2">BCRC 34381</strain>
    </source>
</reference>
<dbReference type="Proteomes" id="UP001143981">
    <property type="component" value="Unassembled WGS sequence"/>
</dbReference>